<name>A0A8S5Q7F1_9CAUD</name>
<protein>
    <submittedName>
        <fullName evidence="1">Uncharacterized protein</fullName>
    </submittedName>
</protein>
<proteinExistence type="predicted"/>
<evidence type="ECO:0000313" key="1">
    <source>
        <dbReference type="EMBL" id="DAE14707.1"/>
    </source>
</evidence>
<accession>A0A8S5Q7F1</accession>
<sequence length="127" mass="14501">MITKQEIRLEDDGTCYLRNTVDLSGAIAQAKEYDEMGMGNGKNGYMLGVIPEEMYQFDPWLKEAMARKREGDMAGYTTYMLKFFKVHQALAVNHKKCMWHGYAVPLITKDSASQRKPDALNQLLETV</sequence>
<reference evidence="1" key="1">
    <citation type="journal article" date="2021" name="Proc. Natl. Acad. Sci. U.S.A.">
        <title>A Catalog of Tens of Thousands of Viruses from Human Metagenomes Reveals Hidden Associations with Chronic Diseases.</title>
        <authorList>
            <person name="Tisza M.J."/>
            <person name="Buck C.B."/>
        </authorList>
    </citation>
    <scope>NUCLEOTIDE SEQUENCE</scope>
    <source>
        <strain evidence="1">CtAca11</strain>
    </source>
</reference>
<dbReference type="EMBL" id="BK015590">
    <property type="protein sequence ID" value="DAE14707.1"/>
    <property type="molecule type" value="Genomic_DNA"/>
</dbReference>
<organism evidence="1">
    <name type="scientific">Myoviridae sp. ctAca11</name>
    <dbReference type="NCBI Taxonomy" id="2825043"/>
    <lineage>
        <taxon>Viruses</taxon>
        <taxon>Duplodnaviria</taxon>
        <taxon>Heunggongvirae</taxon>
        <taxon>Uroviricota</taxon>
        <taxon>Caudoviricetes</taxon>
    </lineage>
</organism>